<evidence type="ECO:0000256" key="1">
    <source>
        <dbReference type="SAM" id="MobiDB-lite"/>
    </source>
</evidence>
<dbReference type="Proteomes" id="UP000319663">
    <property type="component" value="Unassembled WGS sequence"/>
</dbReference>
<comment type="caution">
    <text evidence="2">The sequence shown here is derived from an EMBL/GenBank/DDBJ whole genome shotgun (WGS) entry which is preliminary data.</text>
</comment>
<dbReference type="EMBL" id="VIFY01000237">
    <property type="protein sequence ID" value="TQB68227.1"/>
    <property type="molecule type" value="Genomic_DNA"/>
</dbReference>
<feature type="region of interest" description="Disordered" evidence="1">
    <location>
        <begin position="96"/>
        <end position="125"/>
    </location>
</feature>
<proteinExistence type="predicted"/>
<evidence type="ECO:0000313" key="2">
    <source>
        <dbReference type="EMBL" id="TQB68227.1"/>
    </source>
</evidence>
<protein>
    <submittedName>
        <fullName evidence="2">Uncharacterized protein</fullName>
    </submittedName>
</protein>
<feature type="compositionally biased region" description="Basic and acidic residues" evidence="1">
    <location>
        <begin position="96"/>
        <end position="115"/>
    </location>
</feature>
<accession>A0A507QML3</accession>
<name>A0A507QML3_MONPU</name>
<organism evidence="2 3">
    <name type="scientific">Monascus purpureus</name>
    <name type="common">Red mold</name>
    <name type="synonym">Monascus anka</name>
    <dbReference type="NCBI Taxonomy" id="5098"/>
    <lineage>
        <taxon>Eukaryota</taxon>
        <taxon>Fungi</taxon>
        <taxon>Dikarya</taxon>
        <taxon>Ascomycota</taxon>
        <taxon>Pezizomycotina</taxon>
        <taxon>Eurotiomycetes</taxon>
        <taxon>Eurotiomycetidae</taxon>
        <taxon>Eurotiales</taxon>
        <taxon>Aspergillaceae</taxon>
        <taxon>Monascus</taxon>
    </lineage>
</organism>
<sequence>MAARGGAHFVKYFFYAGNTISPDRKRQLVALAYATARDQKLAPKAVLIRSDMHDTTTIDGKHAKDPKGWHGTFAYKADDQEEREFHVASHGYTSGKEDFTLKEATHTPEKQDRTPRGGRRSGKVVWPAENLLEEYVDSPIAYSHLPQQN</sequence>
<dbReference type="AlphaFoldDB" id="A0A507QML3"/>
<reference evidence="2 3" key="1">
    <citation type="submission" date="2019-06" db="EMBL/GenBank/DDBJ databases">
        <title>Wine fermentation using esterase from Monascus purpureus.</title>
        <authorList>
            <person name="Geng C."/>
            <person name="Zhang Y."/>
        </authorList>
    </citation>
    <scope>NUCLEOTIDE SEQUENCE [LARGE SCALE GENOMIC DNA]</scope>
    <source>
        <strain evidence="2">HQ1</strain>
    </source>
</reference>
<keyword evidence="3" id="KW-1185">Reference proteome</keyword>
<gene>
    <name evidence="2" type="ORF">MPDQ_003770</name>
</gene>
<dbReference type="OrthoDB" id="4955540at2759"/>
<evidence type="ECO:0000313" key="3">
    <source>
        <dbReference type="Proteomes" id="UP000319663"/>
    </source>
</evidence>